<organism evidence="1 2">
    <name type="scientific">Escherichia coli O157 typing phage 5</name>
    <dbReference type="NCBI Taxonomy" id="1508680"/>
    <lineage>
        <taxon>Viruses</taxon>
        <taxon>Duplodnaviria</taxon>
        <taxon>Heunggongvirae</taxon>
        <taxon>Uroviricota</taxon>
        <taxon>Caudoviricetes</taxon>
        <taxon>Vequintavirinae</taxon>
        <taxon>Vequintavirus</taxon>
        <taxon>Vequintavirus V5</taxon>
    </lineage>
</organism>
<sequence>MENLASVNVEIVKLKFLGFRDPYSLTAILMDTHFTPGKEYTAFRYICGDHESAYSVNTNLGEGYFIRDITDHLWGMWELVEEENKSLPKEIWVHTFHTGKFGGTEHKSIHYDEESAIKQQAVLGGSVEKFVKCED</sequence>
<accession>A0A0F6R678</accession>
<dbReference type="EMBL" id="KP869103">
    <property type="protein sequence ID" value="AKE45591.1"/>
    <property type="molecule type" value="Genomic_DNA"/>
</dbReference>
<gene>
    <name evidence="1" type="ORF">ECTP5_00717</name>
</gene>
<evidence type="ECO:0000313" key="2">
    <source>
        <dbReference type="Proteomes" id="UP000033802"/>
    </source>
</evidence>
<proteinExistence type="predicted"/>
<dbReference type="Proteomes" id="UP000033802">
    <property type="component" value="Segment"/>
</dbReference>
<reference evidence="1 2" key="1">
    <citation type="journal article" date="2015" name="BMC Genomics">
        <title>Analysis of whole genome sequencing for the Escherichia coli O157:H7 typing phages.</title>
        <authorList>
            <person name="Cowley L.A."/>
            <person name="Beckett S.J."/>
            <person name="Chase-Topping M."/>
            <person name="Perry N."/>
            <person name="Dallman T.J."/>
            <person name="Gally D.L."/>
            <person name="Jenkins C."/>
        </authorList>
    </citation>
    <scope>NUCLEOTIDE SEQUENCE [LARGE SCALE GENOMIC DNA]</scope>
</reference>
<evidence type="ECO:0000313" key="1">
    <source>
        <dbReference type="EMBL" id="AKE45591.1"/>
    </source>
</evidence>
<name>A0A0F6R678_9CAUD</name>
<protein>
    <submittedName>
        <fullName evidence="1">Uncharacterized protein</fullName>
    </submittedName>
</protein>